<feature type="transmembrane region" description="Helical" evidence="2">
    <location>
        <begin position="277"/>
        <end position="297"/>
    </location>
</feature>
<feature type="region of interest" description="Disordered" evidence="1">
    <location>
        <begin position="1"/>
        <end position="26"/>
    </location>
</feature>
<name>A0A836CLH2_9STRA</name>
<dbReference type="Proteomes" id="UP000664859">
    <property type="component" value="Unassembled WGS sequence"/>
</dbReference>
<keyword evidence="2" id="KW-1133">Transmembrane helix</keyword>
<organism evidence="3 4">
    <name type="scientific">Tribonema minus</name>
    <dbReference type="NCBI Taxonomy" id="303371"/>
    <lineage>
        <taxon>Eukaryota</taxon>
        <taxon>Sar</taxon>
        <taxon>Stramenopiles</taxon>
        <taxon>Ochrophyta</taxon>
        <taxon>PX clade</taxon>
        <taxon>Xanthophyceae</taxon>
        <taxon>Tribonematales</taxon>
        <taxon>Tribonemataceae</taxon>
        <taxon>Tribonema</taxon>
    </lineage>
</organism>
<comment type="caution">
    <text evidence="3">The sequence shown here is derived from an EMBL/GenBank/DDBJ whole genome shotgun (WGS) entry which is preliminary data.</text>
</comment>
<feature type="compositionally biased region" description="Basic and acidic residues" evidence="1">
    <location>
        <begin position="17"/>
        <end position="26"/>
    </location>
</feature>
<keyword evidence="2" id="KW-0812">Transmembrane</keyword>
<feature type="compositionally biased region" description="Low complexity" evidence="1">
    <location>
        <begin position="1"/>
        <end position="15"/>
    </location>
</feature>
<reference evidence="3" key="1">
    <citation type="submission" date="2021-02" db="EMBL/GenBank/DDBJ databases">
        <title>First Annotated Genome of the Yellow-green Alga Tribonema minus.</title>
        <authorList>
            <person name="Mahan K.M."/>
        </authorList>
    </citation>
    <scope>NUCLEOTIDE SEQUENCE</scope>
    <source>
        <strain evidence="3">UTEX B ZZ1240</strain>
    </source>
</reference>
<evidence type="ECO:0000256" key="1">
    <source>
        <dbReference type="SAM" id="MobiDB-lite"/>
    </source>
</evidence>
<evidence type="ECO:0000313" key="3">
    <source>
        <dbReference type="EMBL" id="KAG5190737.1"/>
    </source>
</evidence>
<protein>
    <submittedName>
        <fullName evidence="3">Uncharacterized protein</fullName>
    </submittedName>
</protein>
<proteinExistence type="predicted"/>
<sequence>MSSTSSETEGSMMASPAREKHLPEDKLPPLSLTSLADTLSTSWPPNQVPMCRKLRLAANAVFTLLLAGFASFAAWAIVTALKQRSHPPVFFYRNTSATSFAMPVVTLCVEKRHLSEDPAAQYSALQVGAAHCVIVEPRGSSMRISPTNCFQLQATFRRVDPHLDDPGLGVHALLQPDTPIWFNVLLTSSVPDETSPSGYYINEGRFGTSYDAQITKQIRHSFRPAHDGKTSYSMATNYDGDSGLVNKVTFNFRASGLGVDVLVEQDPLDLVTLLGSLAGYFPNVLTLFGLLFAPYIARNLRQAEEH</sequence>
<feature type="transmembrane region" description="Helical" evidence="2">
    <location>
        <begin position="56"/>
        <end position="78"/>
    </location>
</feature>
<evidence type="ECO:0000256" key="2">
    <source>
        <dbReference type="SAM" id="Phobius"/>
    </source>
</evidence>
<dbReference type="AlphaFoldDB" id="A0A836CLH2"/>
<keyword evidence="4" id="KW-1185">Reference proteome</keyword>
<accession>A0A836CLH2</accession>
<evidence type="ECO:0000313" key="4">
    <source>
        <dbReference type="Proteomes" id="UP000664859"/>
    </source>
</evidence>
<dbReference type="EMBL" id="JAFCMP010000029">
    <property type="protein sequence ID" value="KAG5190737.1"/>
    <property type="molecule type" value="Genomic_DNA"/>
</dbReference>
<gene>
    <name evidence="3" type="ORF">JKP88DRAFT_252038</name>
</gene>
<keyword evidence="2" id="KW-0472">Membrane</keyword>